<keyword evidence="1" id="KW-0596">Phosphopantetheine</keyword>
<dbReference type="Pfam" id="PF00109">
    <property type="entry name" value="ketoacyl-synt"/>
    <property type="match status" value="1"/>
</dbReference>
<dbReference type="InterPro" id="IPR013783">
    <property type="entry name" value="Ig-like_fold"/>
</dbReference>
<evidence type="ECO:0000256" key="3">
    <source>
        <dbReference type="RuleBase" id="RU003694"/>
    </source>
</evidence>
<evidence type="ECO:0000259" key="4">
    <source>
        <dbReference type="PROSITE" id="PS52004"/>
    </source>
</evidence>
<reference evidence="5" key="1">
    <citation type="submission" date="2021-01" db="EMBL/GenBank/DDBJ databases">
        <authorList>
            <person name="Corre E."/>
            <person name="Pelletier E."/>
            <person name="Niang G."/>
            <person name="Scheremetjew M."/>
            <person name="Finn R."/>
            <person name="Kale V."/>
            <person name="Holt S."/>
            <person name="Cochrane G."/>
            <person name="Meng A."/>
            <person name="Brown T."/>
            <person name="Cohen L."/>
        </authorList>
    </citation>
    <scope>NUCLEOTIDE SEQUENCE</scope>
    <source>
        <strain evidence="5">CCMP3105</strain>
    </source>
</reference>
<dbReference type="InterPro" id="IPR014030">
    <property type="entry name" value="Ketoacyl_synth_N"/>
</dbReference>
<dbReference type="GO" id="GO:0004312">
    <property type="term" value="F:fatty acid synthase activity"/>
    <property type="evidence" value="ECO:0007669"/>
    <property type="project" value="TreeGrafter"/>
</dbReference>
<evidence type="ECO:0000256" key="2">
    <source>
        <dbReference type="ARBA" id="ARBA00022553"/>
    </source>
</evidence>
<dbReference type="PANTHER" id="PTHR43775">
    <property type="entry name" value="FATTY ACID SYNTHASE"/>
    <property type="match status" value="1"/>
</dbReference>
<dbReference type="InterPro" id="IPR050091">
    <property type="entry name" value="PKS_NRPS_Biosynth_Enz"/>
</dbReference>
<dbReference type="CDD" id="cd02859">
    <property type="entry name" value="E_set_AMPKbeta_like_N"/>
    <property type="match status" value="1"/>
</dbReference>
<dbReference type="InterPro" id="IPR014756">
    <property type="entry name" value="Ig_E-set"/>
</dbReference>
<protein>
    <recommendedName>
        <fullName evidence="4">Ketosynthase family 3 (KS3) domain-containing protein</fullName>
    </recommendedName>
</protein>
<dbReference type="Gene3D" id="2.60.40.10">
    <property type="entry name" value="Immunoglobulins"/>
    <property type="match status" value="1"/>
</dbReference>
<dbReference type="CDD" id="cd00833">
    <property type="entry name" value="PKS"/>
    <property type="match status" value="1"/>
</dbReference>
<dbReference type="InterPro" id="IPR016039">
    <property type="entry name" value="Thiolase-like"/>
</dbReference>
<dbReference type="SMART" id="SM00825">
    <property type="entry name" value="PKS_KS"/>
    <property type="match status" value="1"/>
</dbReference>
<dbReference type="GO" id="GO:0006633">
    <property type="term" value="P:fatty acid biosynthetic process"/>
    <property type="evidence" value="ECO:0007669"/>
    <property type="project" value="TreeGrafter"/>
</dbReference>
<dbReference type="AlphaFoldDB" id="A0A7S4T8Y8"/>
<dbReference type="InterPro" id="IPR020841">
    <property type="entry name" value="PKS_Beta-ketoAc_synthase_dom"/>
</dbReference>
<dbReference type="SUPFAM" id="SSF53901">
    <property type="entry name" value="Thiolase-like"/>
    <property type="match status" value="1"/>
</dbReference>
<keyword evidence="2" id="KW-0597">Phosphoprotein</keyword>
<dbReference type="InterPro" id="IPR014031">
    <property type="entry name" value="Ketoacyl_synth_C"/>
</dbReference>
<dbReference type="NCBIfam" id="TIGR04556">
    <property type="entry name" value="PKS_assoc"/>
    <property type="match status" value="1"/>
</dbReference>
<gene>
    <name evidence="5" type="ORF">AMON00008_LOCUS64706</name>
</gene>
<evidence type="ECO:0000256" key="1">
    <source>
        <dbReference type="ARBA" id="ARBA00022450"/>
    </source>
</evidence>
<name>A0A7S4T8Y8_9DINO</name>
<dbReference type="Pfam" id="PF02801">
    <property type="entry name" value="Ketoacyl-synt_C"/>
    <property type="match status" value="1"/>
</dbReference>
<dbReference type="SUPFAM" id="SSF81296">
    <property type="entry name" value="E set domains"/>
    <property type="match status" value="1"/>
</dbReference>
<dbReference type="PROSITE" id="PS52004">
    <property type="entry name" value="KS3_2"/>
    <property type="match status" value="1"/>
</dbReference>
<accession>A0A7S4T8Y8</accession>
<dbReference type="PANTHER" id="PTHR43775:SF37">
    <property type="entry name" value="SI:DKEY-61P9.11"/>
    <property type="match status" value="1"/>
</dbReference>
<sequence>MIRRRIQGAPVVRKRRGAAAASDGAEAVVERGFGGPVTPGSPAPVPGHLLDRLVQIHGLEGSVVPRMVDEGPQSSEPVHANGLVGLAVHWLRDVRKYVVCTFELIHLDIAEEHLVAYEPPSPAEGGFDVRWPYQRAAFFDFCASVNDALLAKGWCVVQAFKSPQMREEAVAAARRRDYEVPKEELLPDLLGRRGQGKVSHMNPLLLTGVEEAMLERPPASDLEGYDQDITKLFGMMGPMTWDSMGFQSFGRTEAMTWVPFAGSREQNALTPEPLNDDDIERDDVVGRHVQFLRRRRLCFLYMVDSEGGKLTLHPRSDLKREPVTIPIQRGRLLVFRCDLMTFQFQPQGHHLTLLSWVLEPPLKIELGDIIANSESLTEVMGIKEGPLVPQGMRAHIMSGCCLTGGNVMSLEGAAMLYMGATDAHVFVPYSRFDTDIYFTKDGDNDLRPYENSYHHHGGLCSDDSAMSFDYSFFSLEPAEAEIMQPQHQRVLEVGYETLFRGGWTKSTLQGQRLLVYVGDSGTDWWLNLQTRTWMGQHHGYAGDSRFEAARHQSITGQRLSYCLDLRGECWICDTACSSGLTAFCTAMYSIKKSSDRNTKTTSLDCHCPGALAGGTNMISDPSVYVGACGQHMLSLKGRCFTFNGTGDGYARGEGTSMCYVKISDSDRDTELQEASAIGNKVNQDGRSASMTAPNGPSQQMCIKASLREAGVMPHDITASECHGTGTSLGDPIEVGAVRKVQIKVPRVEPLMMSTIKATIGHLEGGSAMSSMIKSITQVSALSCLPTGHFRALNPHLEHSTFDSNFQTECARMHYTTGNSHVSSFGFGGSNGHGIFWGEGIVDTGDIKALAMMSINKRPLPEVRPVGTNPDNWDSDWPAADGKDGDKYEVVIDQDDTEETPVKWTLVEPAPEEGEEEEMESCEITGNFNDWTAERMMAGSVPGVHVTTLEIPESGTLEFRFLADGDEEKVIAPAVPKCTRKTAKILGPEKGPKNSWTVHAEPGSELEVQLFFTKKWRSVTWLKPED</sequence>
<feature type="domain" description="Ketosynthase family 3 (KS3)" evidence="4">
    <location>
        <begin position="390"/>
        <end position="837"/>
    </location>
</feature>
<dbReference type="EMBL" id="HBNR01090172">
    <property type="protein sequence ID" value="CAE4668986.1"/>
    <property type="molecule type" value="Transcribed_RNA"/>
</dbReference>
<keyword evidence="3" id="KW-0808">Transferase</keyword>
<evidence type="ECO:0000313" key="5">
    <source>
        <dbReference type="EMBL" id="CAE4668986.1"/>
    </source>
</evidence>
<proteinExistence type="inferred from homology"/>
<dbReference type="InterPro" id="IPR030834">
    <property type="entry name" value="PKS_assoc_dom"/>
</dbReference>
<comment type="similarity">
    <text evidence="3">Belongs to the thiolase-like superfamily. Beta-ketoacyl-ACP synthases family.</text>
</comment>
<organism evidence="5">
    <name type="scientific">Alexandrium monilatum</name>
    <dbReference type="NCBI Taxonomy" id="311494"/>
    <lineage>
        <taxon>Eukaryota</taxon>
        <taxon>Sar</taxon>
        <taxon>Alveolata</taxon>
        <taxon>Dinophyceae</taxon>
        <taxon>Gonyaulacales</taxon>
        <taxon>Pyrocystaceae</taxon>
        <taxon>Alexandrium</taxon>
    </lineage>
</organism>
<dbReference type="Gene3D" id="3.40.47.10">
    <property type="match status" value="1"/>
</dbReference>